<dbReference type="Proteomes" id="UP001151760">
    <property type="component" value="Unassembled WGS sequence"/>
</dbReference>
<organism evidence="2 3">
    <name type="scientific">Tanacetum coccineum</name>
    <dbReference type="NCBI Taxonomy" id="301880"/>
    <lineage>
        <taxon>Eukaryota</taxon>
        <taxon>Viridiplantae</taxon>
        <taxon>Streptophyta</taxon>
        <taxon>Embryophyta</taxon>
        <taxon>Tracheophyta</taxon>
        <taxon>Spermatophyta</taxon>
        <taxon>Magnoliopsida</taxon>
        <taxon>eudicotyledons</taxon>
        <taxon>Gunneridae</taxon>
        <taxon>Pentapetalae</taxon>
        <taxon>asterids</taxon>
        <taxon>campanulids</taxon>
        <taxon>Asterales</taxon>
        <taxon>Asteraceae</taxon>
        <taxon>Asteroideae</taxon>
        <taxon>Anthemideae</taxon>
        <taxon>Anthemidinae</taxon>
        <taxon>Tanacetum</taxon>
    </lineage>
</organism>
<gene>
    <name evidence="2" type="ORF">Tco_0926202</name>
</gene>
<reference evidence="2" key="2">
    <citation type="submission" date="2022-01" db="EMBL/GenBank/DDBJ databases">
        <authorList>
            <person name="Yamashiro T."/>
            <person name="Shiraishi A."/>
            <person name="Satake H."/>
            <person name="Nakayama K."/>
        </authorList>
    </citation>
    <scope>NUCLEOTIDE SEQUENCE</scope>
</reference>
<dbReference type="Pfam" id="PF07727">
    <property type="entry name" value="RVT_2"/>
    <property type="match status" value="1"/>
</dbReference>
<dbReference type="SUPFAM" id="SSF56672">
    <property type="entry name" value="DNA/RNA polymerases"/>
    <property type="match status" value="1"/>
</dbReference>
<dbReference type="PANTHER" id="PTHR11439">
    <property type="entry name" value="GAG-POL-RELATED RETROTRANSPOSON"/>
    <property type="match status" value="1"/>
</dbReference>
<dbReference type="EMBL" id="BQNB010015080">
    <property type="protein sequence ID" value="GJT35783.1"/>
    <property type="molecule type" value="Genomic_DNA"/>
</dbReference>
<name>A0ABQ5D9Y4_9ASTR</name>
<keyword evidence="3" id="KW-1185">Reference proteome</keyword>
<dbReference type="InterPro" id="IPR043502">
    <property type="entry name" value="DNA/RNA_pol_sf"/>
</dbReference>
<evidence type="ECO:0000313" key="3">
    <source>
        <dbReference type="Proteomes" id="UP001151760"/>
    </source>
</evidence>
<evidence type="ECO:0000259" key="1">
    <source>
        <dbReference type="Pfam" id="PF07727"/>
    </source>
</evidence>
<dbReference type="PANTHER" id="PTHR11439:SF483">
    <property type="entry name" value="PEPTIDE SYNTHASE GLIP-LIKE, PUTATIVE (AFU_ORTHOLOGUE AFUA_3G12920)-RELATED"/>
    <property type="match status" value="1"/>
</dbReference>
<reference evidence="2" key="1">
    <citation type="journal article" date="2022" name="Int. J. Mol. Sci.">
        <title>Draft Genome of Tanacetum Coccineum: Genomic Comparison of Closely Related Tanacetum-Family Plants.</title>
        <authorList>
            <person name="Yamashiro T."/>
            <person name="Shiraishi A."/>
            <person name="Nakayama K."/>
            <person name="Satake H."/>
        </authorList>
    </citation>
    <scope>NUCLEOTIDE SEQUENCE</scope>
</reference>
<evidence type="ECO:0000313" key="2">
    <source>
        <dbReference type="EMBL" id="GJT35783.1"/>
    </source>
</evidence>
<accession>A0ABQ5D9Y4</accession>
<feature type="domain" description="Reverse transcriptase Ty1/copia-type" evidence="1">
    <location>
        <begin position="43"/>
        <end position="143"/>
    </location>
</feature>
<proteinExistence type="predicted"/>
<sequence length="225" mass="25132">MIGNPSRPVSMRKQLEIDAMWCYFDAFLTSVEPKNFKEVMSNPHGLRLVAQGFRQEEGIDFEESFSPVARIEAILIFIANAANKNTTIYQMDVKTAFLNGELKEEVYVSQLERFVDQDNPSHVYKLKKALYGLKQSPRACMLTSDSVDTHMVEKNKLDVDLQGTPVDATHYRGMIGSLMYLMLGGPPKLIMSLLMCPDTGMSLTAYSDADHAGCQDTRRSTSGSA</sequence>
<dbReference type="InterPro" id="IPR013103">
    <property type="entry name" value="RVT_2"/>
</dbReference>
<protein>
    <submittedName>
        <fullName evidence="2">Integrase, catalytic region, zinc finger, CCHC-type containing protein</fullName>
    </submittedName>
</protein>
<comment type="caution">
    <text evidence="2">The sequence shown here is derived from an EMBL/GenBank/DDBJ whole genome shotgun (WGS) entry which is preliminary data.</text>
</comment>